<dbReference type="Pfam" id="PF03184">
    <property type="entry name" value="DDE_1"/>
    <property type="match status" value="1"/>
</dbReference>
<dbReference type="InterPro" id="IPR004875">
    <property type="entry name" value="DDE_SF_endonuclease_dom"/>
</dbReference>
<protein>
    <recommendedName>
        <fullName evidence="5">Transposase Tc5 C-terminal domain-containing protein</fullName>
    </recommendedName>
</protein>
<dbReference type="GO" id="GO:0003676">
    <property type="term" value="F:nucleic acid binding"/>
    <property type="evidence" value="ECO:0007669"/>
    <property type="project" value="InterPro"/>
</dbReference>
<gene>
    <name evidence="3" type="ORF">PMAYCL1PPCAC_29717</name>
</gene>
<feature type="domain" description="DDE-1" evidence="1">
    <location>
        <begin position="163"/>
        <end position="248"/>
    </location>
</feature>
<sequence>MADGFSLHDIDLQIMALEINSEGNYVTNFQASASFITRFKKFVSRVNHADDEKIKEEAIKFNKEIQGEMMSRPLSLFCNADQSGFLKEMRSKRSLAPIGEKTVVRCVHSKSSLTHSYTVMPLVFADGSMGESLYVVLQEPGGQFPKTKTIFSAPNLVVSAGKSHIMTKAHMKEWVSKCIFTPSITSSDLVILLDSWTSFRDTAAIDSSLPPGKTLHTRQIPPGATGICQPLDVYFFRPFKGLVRRIQSYAFKHHPEFIVYQRDNILILLSLAYRIMCNPFFRPLIQYAWYAAGYLDNPPTARFKTPVEACFPRSVYSKKCSSVGCLLYSFIVCPKCDQNMCFKCFVVGFHAC</sequence>
<evidence type="ECO:0000259" key="1">
    <source>
        <dbReference type="Pfam" id="PF03184"/>
    </source>
</evidence>
<organism evidence="3 4">
    <name type="scientific">Pristionchus mayeri</name>
    <dbReference type="NCBI Taxonomy" id="1317129"/>
    <lineage>
        <taxon>Eukaryota</taxon>
        <taxon>Metazoa</taxon>
        <taxon>Ecdysozoa</taxon>
        <taxon>Nematoda</taxon>
        <taxon>Chromadorea</taxon>
        <taxon>Rhabditida</taxon>
        <taxon>Rhabditina</taxon>
        <taxon>Diplogasteromorpha</taxon>
        <taxon>Diplogasteroidea</taxon>
        <taxon>Neodiplogasteridae</taxon>
        <taxon>Pristionchus</taxon>
    </lineage>
</organism>
<comment type="caution">
    <text evidence="3">The sequence shown here is derived from an EMBL/GenBank/DDBJ whole genome shotgun (WGS) entry which is preliminary data.</text>
</comment>
<feature type="domain" description="Transposase Tc5 C-terminal" evidence="2">
    <location>
        <begin position="289"/>
        <end position="352"/>
    </location>
</feature>
<dbReference type="AlphaFoldDB" id="A0AAN5DBI7"/>
<dbReference type="Proteomes" id="UP001328107">
    <property type="component" value="Unassembled WGS sequence"/>
</dbReference>
<proteinExistence type="predicted"/>
<evidence type="ECO:0000313" key="4">
    <source>
        <dbReference type="Proteomes" id="UP001328107"/>
    </source>
</evidence>
<evidence type="ECO:0008006" key="5">
    <source>
        <dbReference type="Google" id="ProtNLM"/>
    </source>
</evidence>
<keyword evidence="4" id="KW-1185">Reference proteome</keyword>
<name>A0AAN5DBI7_9BILA</name>
<dbReference type="EMBL" id="BTRK01000006">
    <property type="protein sequence ID" value="GMR59522.1"/>
    <property type="molecule type" value="Genomic_DNA"/>
</dbReference>
<accession>A0AAN5DBI7</accession>
<dbReference type="InterPro" id="IPR007350">
    <property type="entry name" value="Transposase_Tc5_C"/>
</dbReference>
<evidence type="ECO:0000259" key="2">
    <source>
        <dbReference type="Pfam" id="PF04236"/>
    </source>
</evidence>
<reference evidence="4" key="1">
    <citation type="submission" date="2022-10" db="EMBL/GenBank/DDBJ databases">
        <title>Genome assembly of Pristionchus species.</title>
        <authorList>
            <person name="Yoshida K."/>
            <person name="Sommer R.J."/>
        </authorList>
    </citation>
    <scope>NUCLEOTIDE SEQUENCE [LARGE SCALE GENOMIC DNA]</scope>
    <source>
        <strain evidence="4">RS5460</strain>
    </source>
</reference>
<dbReference type="Pfam" id="PF04236">
    <property type="entry name" value="Transp_Tc5_C"/>
    <property type="match status" value="1"/>
</dbReference>
<evidence type="ECO:0000313" key="3">
    <source>
        <dbReference type="EMBL" id="GMR59522.1"/>
    </source>
</evidence>